<keyword evidence="6" id="KW-1185">Reference proteome</keyword>
<reference evidence="6" key="1">
    <citation type="journal article" date="2019" name="Int. J. Syst. Evol. Microbiol.">
        <title>The Global Catalogue of Microorganisms (GCM) 10K type strain sequencing project: providing services to taxonomists for standard genome sequencing and annotation.</title>
        <authorList>
            <consortium name="The Broad Institute Genomics Platform"/>
            <consortium name="The Broad Institute Genome Sequencing Center for Infectious Disease"/>
            <person name="Wu L."/>
            <person name="Ma J."/>
        </authorList>
    </citation>
    <scope>NUCLEOTIDE SEQUENCE [LARGE SCALE GENOMIC DNA]</scope>
    <source>
        <strain evidence="6">JCM 17498</strain>
    </source>
</reference>
<dbReference type="PANTHER" id="PTHR43584">
    <property type="entry name" value="NUCLEOTIDYL TRANSFERASE"/>
    <property type="match status" value="1"/>
</dbReference>
<accession>A0ABP7DJD5</accession>
<proteinExistence type="predicted"/>
<keyword evidence="1 5" id="KW-0808">Transferase</keyword>
<sequence>MKAIIIAAGHGSRLLPLTLETPKCLVPVGGRAILDHQLRAIEAAGIEAVTVVGGYRIEQIGEHLAARPGNGGGRLTTELVFNPFWAAGSSIGSVWAARAALTGAFVLMNGDTIFDPAVLAAAVTDARRGVKLVVDRLDAAEPDDMLVAVTDGRVRAVGKGLDPDRATHRSLGIVASTGGGAYADALRAVIGGENGIHAFHHAIVDRLAGVDAVAAVAIPAGAPWQEIDRPDDIERWRRERGS</sequence>
<evidence type="ECO:0000256" key="2">
    <source>
        <dbReference type="ARBA" id="ARBA00022695"/>
    </source>
</evidence>
<protein>
    <submittedName>
        <fullName evidence="5">NTP transferase domain-containing protein</fullName>
    </submittedName>
</protein>
<evidence type="ECO:0000313" key="6">
    <source>
        <dbReference type="Proteomes" id="UP001500523"/>
    </source>
</evidence>
<dbReference type="GO" id="GO:0016740">
    <property type="term" value="F:transferase activity"/>
    <property type="evidence" value="ECO:0007669"/>
    <property type="project" value="UniProtKB-KW"/>
</dbReference>
<dbReference type="Pfam" id="PF12804">
    <property type="entry name" value="NTP_transf_3"/>
    <property type="match status" value="1"/>
</dbReference>
<evidence type="ECO:0000256" key="3">
    <source>
        <dbReference type="ARBA" id="ARBA00022842"/>
    </source>
</evidence>
<dbReference type="Gene3D" id="3.90.550.10">
    <property type="entry name" value="Spore Coat Polysaccharide Biosynthesis Protein SpsA, Chain A"/>
    <property type="match status" value="1"/>
</dbReference>
<dbReference type="InterPro" id="IPR029044">
    <property type="entry name" value="Nucleotide-diphossugar_trans"/>
</dbReference>
<dbReference type="InterPro" id="IPR025877">
    <property type="entry name" value="MobA-like_NTP_Trfase"/>
</dbReference>
<dbReference type="RefSeq" id="WP_344692522.1">
    <property type="nucleotide sequence ID" value="NZ_BAABBF010000002.1"/>
</dbReference>
<organism evidence="5 6">
    <name type="scientific">Sphingomonas cynarae</name>
    <dbReference type="NCBI Taxonomy" id="930197"/>
    <lineage>
        <taxon>Bacteria</taxon>
        <taxon>Pseudomonadati</taxon>
        <taxon>Pseudomonadota</taxon>
        <taxon>Alphaproteobacteria</taxon>
        <taxon>Sphingomonadales</taxon>
        <taxon>Sphingomonadaceae</taxon>
        <taxon>Sphingomonas</taxon>
    </lineage>
</organism>
<gene>
    <name evidence="5" type="ORF">GCM10022268_12700</name>
</gene>
<evidence type="ECO:0000256" key="1">
    <source>
        <dbReference type="ARBA" id="ARBA00022679"/>
    </source>
</evidence>
<dbReference type="Proteomes" id="UP001500523">
    <property type="component" value="Unassembled WGS sequence"/>
</dbReference>
<dbReference type="SUPFAM" id="SSF53448">
    <property type="entry name" value="Nucleotide-diphospho-sugar transferases"/>
    <property type="match status" value="1"/>
</dbReference>
<dbReference type="EMBL" id="BAABBF010000002">
    <property type="protein sequence ID" value="GAA3704529.1"/>
    <property type="molecule type" value="Genomic_DNA"/>
</dbReference>
<feature type="domain" description="MobA-like NTP transferase" evidence="4">
    <location>
        <begin position="3"/>
        <end position="134"/>
    </location>
</feature>
<dbReference type="PANTHER" id="PTHR43584:SF8">
    <property type="entry name" value="N-ACETYLMURAMATE ALPHA-1-PHOSPHATE URIDYLYLTRANSFERASE"/>
    <property type="match status" value="1"/>
</dbReference>
<comment type="caution">
    <text evidence="5">The sequence shown here is derived from an EMBL/GenBank/DDBJ whole genome shotgun (WGS) entry which is preliminary data.</text>
</comment>
<evidence type="ECO:0000259" key="4">
    <source>
        <dbReference type="Pfam" id="PF12804"/>
    </source>
</evidence>
<keyword evidence="2" id="KW-0548">Nucleotidyltransferase</keyword>
<evidence type="ECO:0000313" key="5">
    <source>
        <dbReference type="EMBL" id="GAA3704529.1"/>
    </source>
</evidence>
<keyword evidence="3" id="KW-0460">Magnesium</keyword>
<dbReference type="InterPro" id="IPR050065">
    <property type="entry name" value="GlmU-like"/>
</dbReference>
<name>A0ABP7DJD5_9SPHN</name>